<dbReference type="STRING" id="203122.Sde_1778"/>
<dbReference type="GO" id="GO:0004553">
    <property type="term" value="F:hydrolase activity, hydrolyzing O-glycosyl compounds"/>
    <property type="evidence" value="ECO:0007669"/>
    <property type="project" value="InterPro"/>
</dbReference>
<dbReference type="SUPFAM" id="SSF48435">
    <property type="entry name" value="Bacterial muramidases"/>
    <property type="match status" value="1"/>
</dbReference>
<accession>Q21JU1</accession>
<evidence type="ECO:0000256" key="2">
    <source>
        <dbReference type="ARBA" id="ARBA00022729"/>
    </source>
</evidence>
<evidence type="ECO:0000256" key="1">
    <source>
        <dbReference type="ARBA" id="ARBA00007734"/>
    </source>
</evidence>
<dbReference type="eggNOG" id="COG0741">
    <property type="taxonomic scope" value="Bacteria"/>
</dbReference>
<name>Q21JU1_SACD2</name>
<dbReference type="CAZy" id="GH23">
    <property type="family name" value="Glycoside Hydrolase Family 23"/>
</dbReference>
<dbReference type="InterPro" id="IPR008939">
    <property type="entry name" value="Lytic_TGlycosylase_superhlx_U"/>
</dbReference>
<dbReference type="HOGENOM" id="CLU_019016_0_1_6"/>
<sequence>MVAVLMTAVSRLLTNILCVSGLVISGHAFALVATDVNDTRELASNTLSITDQRYHYQLAKTYLAKDDMALFEKHYALAQGYALLPYLDYALLKNQLHTLPTAKVDSFLAEHKASFLSKRLAQQWLYTLAIKQKWDEYLHYYQPGLGMVELECYNLYARIQTGDKTAYSDVAGIWAVGKSLPDACDPLFSAWKKQGGITDAVAWTRFTEAMNNNKRSLARYVTRYMSTEYKAYADLFDKVHGYPYSIRTTKLFREQSQPMNDIIAYGIKRYARSNPKDAVKQWERYEAQHLFSQEQAVDTKLYLVKRLAYKGHSDLVEKWISHSNELRDASVMEALLREALKQQDWQKVNQWVNLATPELQQEERWLYWRARAQDELGIETGPMGTSADIYQQLSGSRSFYGFIAADATKQPYSLRQRNDNIDPNTQSRVEQLSAIQRAKELWLNDSLREANAEWYFALAQLNEAEILAAGDLARKWGWHNQAIKSMIYSQQWDQVDIRFPLAYLEQINEVASAVDLEPTLIFAVARQESAFAETARSHSDARGLMQLMPATARETAQKSGIKHSTADLFKPEHNILLGSHYLSELLQKYNGNRILAAAAYNAGPHRVNRWLREHDSGIPYDIWIETIPFKETRGYVQNVLAFSVIYGYRLGRPSAMFNEFELGDYKPIN</sequence>
<evidence type="ECO:0000259" key="4">
    <source>
        <dbReference type="Pfam" id="PF14718"/>
    </source>
</evidence>
<reference evidence="5 6" key="1">
    <citation type="journal article" date="2008" name="PLoS Genet.">
        <title>Complete genome sequence of the complex carbohydrate-degrading marine bacterium, Saccharophagus degradans strain 2-40 T.</title>
        <authorList>
            <person name="Weiner R.M."/>
            <person name="Taylor L.E.II."/>
            <person name="Henrissat B."/>
            <person name="Hauser L."/>
            <person name="Land M."/>
            <person name="Coutinho P.M."/>
            <person name="Rancurel C."/>
            <person name="Saunders E.H."/>
            <person name="Longmire A.G."/>
            <person name="Zhang H."/>
            <person name="Bayer E.A."/>
            <person name="Gilbert H.J."/>
            <person name="Larimer F."/>
            <person name="Zhulin I.B."/>
            <person name="Ekborg N.A."/>
            <person name="Lamed R."/>
            <person name="Richardson P.M."/>
            <person name="Borovok I."/>
            <person name="Hutcheson S."/>
        </authorList>
    </citation>
    <scope>NUCLEOTIDE SEQUENCE [LARGE SCALE GENOMIC DNA]</scope>
    <source>
        <strain evidence="6">2-40 / ATCC 43961 / DSM 17024</strain>
    </source>
</reference>
<dbReference type="PANTHER" id="PTHR37423:SF5">
    <property type="entry name" value="SOLUBLE LYTIC MUREIN TRANSGLYCOSYLASE"/>
    <property type="match status" value="1"/>
</dbReference>
<evidence type="ECO:0000259" key="3">
    <source>
        <dbReference type="Pfam" id="PF01464"/>
    </source>
</evidence>
<dbReference type="PANTHER" id="PTHR37423">
    <property type="entry name" value="SOLUBLE LYTIC MUREIN TRANSGLYCOSYLASE-RELATED"/>
    <property type="match status" value="1"/>
</dbReference>
<dbReference type="InterPro" id="IPR037061">
    <property type="entry name" value="Lytic_TGlycoase_superhlx_L_sf"/>
</dbReference>
<dbReference type="CDD" id="cd13401">
    <property type="entry name" value="Slt70-like"/>
    <property type="match status" value="1"/>
</dbReference>
<dbReference type="Gene3D" id="1.25.20.10">
    <property type="entry name" value="Bacterial muramidases"/>
    <property type="match status" value="1"/>
</dbReference>
<dbReference type="AlphaFoldDB" id="Q21JU1"/>
<dbReference type="KEGG" id="sde:Sde_1778"/>
<dbReference type="SUPFAM" id="SSF53955">
    <property type="entry name" value="Lysozyme-like"/>
    <property type="match status" value="1"/>
</dbReference>
<dbReference type="InterPro" id="IPR008258">
    <property type="entry name" value="Transglycosylase_SLT_dom_1"/>
</dbReference>
<dbReference type="Pfam" id="PF01464">
    <property type="entry name" value="SLT"/>
    <property type="match status" value="1"/>
</dbReference>
<evidence type="ECO:0000313" key="5">
    <source>
        <dbReference type="EMBL" id="ABD81038.1"/>
    </source>
</evidence>
<feature type="domain" description="Lytic transglycosylase superhelical linker" evidence="4">
    <location>
        <begin position="429"/>
        <end position="494"/>
    </location>
</feature>
<gene>
    <name evidence="5" type="ordered locus">Sde_1778</name>
</gene>
<protein>
    <submittedName>
        <fullName evidence="5">Putative lytic murein transglycosylase</fullName>
    </submittedName>
</protein>
<dbReference type="EMBL" id="CP000282">
    <property type="protein sequence ID" value="ABD81038.1"/>
    <property type="molecule type" value="Genomic_DNA"/>
</dbReference>
<dbReference type="Gene3D" id="1.10.530.10">
    <property type="match status" value="1"/>
</dbReference>
<dbReference type="Gene3D" id="1.10.1240.20">
    <property type="entry name" value="Lytic transglycosylase, superhelical linker domain"/>
    <property type="match status" value="1"/>
</dbReference>
<feature type="domain" description="Transglycosylase SLT" evidence="3">
    <location>
        <begin position="507"/>
        <end position="615"/>
    </location>
</feature>
<dbReference type="InterPro" id="IPR023346">
    <property type="entry name" value="Lysozyme-like_dom_sf"/>
</dbReference>
<proteinExistence type="inferred from homology"/>
<comment type="similarity">
    <text evidence="1">Belongs to the transglycosylase Slt family.</text>
</comment>
<dbReference type="InterPro" id="IPR012289">
    <property type="entry name" value="Lytic_TGlycosylase_superhlx_L"/>
</dbReference>
<evidence type="ECO:0000313" key="6">
    <source>
        <dbReference type="Proteomes" id="UP000001947"/>
    </source>
</evidence>
<dbReference type="Pfam" id="PF14718">
    <property type="entry name" value="SLT_L"/>
    <property type="match status" value="1"/>
</dbReference>
<dbReference type="GO" id="GO:0042597">
    <property type="term" value="C:periplasmic space"/>
    <property type="evidence" value="ECO:0007669"/>
    <property type="project" value="InterPro"/>
</dbReference>
<dbReference type="Proteomes" id="UP000001947">
    <property type="component" value="Chromosome"/>
</dbReference>
<keyword evidence="6" id="KW-1185">Reference proteome</keyword>
<organism evidence="5 6">
    <name type="scientific">Saccharophagus degradans (strain 2-40 / ATCC 43961 / DSM 17024)</name>
    <dbReference type="NCBI Taxonomy" id="203122"/>
    <lineage>
        <taxon>Bacteria</taxon>
        <taxon>Pseudomonadati</taxon>
        <taxon>Pseudomonadota</taxon>
        <taxon>Gammaproteobacteria</taxon>
        <taxon>Cellvibrionales</taxon>
        <taxon>Cellvibrionaceae</taxon>
        <taxon>Saccharophagus</taxon>
    </lineage>
</organism>
<keyword evidence="2" id="KW-0732">Signal</keyword>